<organism evidence="1 2">
    <name type="scientific">Eubacterium ramulus</name>
    <dbReference type="NCBI Taxonomy" id="39490"/>
    <lineage>
        <taxon>Bacteria</taxon>
        <taxon>Bacillati</taxon>
        <taxon>Bacillota</taxon>
        <taxon>Clostridia</taxon>
        <taxon>Eubacteriales</taxon>
        <taxon>Eubacteriaceae</taxon>
        <taxon>Eubacterium</taxon>
    </lineage>
</organism>
<sequence length="77" mass="8696">MRFKELYKKTLLGTTKVKVLELAETDEDGYTATPVMSCISGDKVPKRVYNAEVVHVWPTEEKELAVVISGETKHDKN</sequence>
<gene>
    <name evidence="1" type="ORF">GKE72_12765</name>
</gene>
<dbReference type="AlphaFoldDB" id="A0A844E147"/>
<comment type="caution">
    <text evidence="1">The sequence shown here is derived from an EMBL/GenBank/DDBJ whole genome shotgun (WGS) entry which is preliminary data.</text>
</comment>
<evidence type="ECO:0000313" key="2">
    <source>
        <dbReference type="Proteomes" id="UP000431304"/>
    </source>
</evidence>
<dbReference type="EMBL" id="WKRA01000024">
    <property type="protein sequence ID" value="MSD16912.1"/>
    <property type="molecule type" value="Genomic_DNA"/>
</dbReference>
<protein>
    <submittedName>
        <fullName evidence="1">Uncharacterized protein</fullName>
    </submittedName>
</protein>
<accession>A0A844E147</accession>
<name>A0A844E147_EUBRA</name>
<proteinExistence type="predicted"/>
<dbReference type="RefSeq" id="WP_154314923.1">
    <property type="nucleotide sequence ID" value="NZ_WKRA01000024.1"/>
</dbReference>
<evidence type="ECO:0000313" key="1">
    <source>
        <dbReference type="EMBL" id="MSD16912.1"/>
    </source>
</evidence>
<reference evidence="1 2" key="1">
    <citation type="journal article" date="2019" name="Nat. Med.">
        <title>A library of human gut bacterial isolates paired with longitudinal multiomics data enables mechanistic microbiome research.</title>
        <authorList>
            <person name="Poyet M."/>
            <person name="Groussin M."/>
            <person name="Gibbons S.M."/>
            <person name="Avila-Pacheco J."/>
            <person name="Jiang X."/>
            <person name="Kearney S.M."/>
            <person name="Perrotta A.R."/>
            <person name="Berdy B."/>
            <person name="Zhao S."/>
            <person name="Lieberman T.D."/>
            <person name="Swanson P.K."/>
            <person name="Smith M."/>
            <person name="Roesemann S."/>
            <person name="Alexander J.E."/>
            <person name="Rich S.A."/>
            <person name="Livny J."/>
            <person name="Vlamakis H."/>
            <person name="Clish C."/>
            <person name="Bullock K."/>
            <person name="Deik A."/>
            <person name="Scott J."/>
            <person name="Pierce K.A."/>
            <person name="Xavier R.J."/>
            <person name="Alm E.J."/>
        </authorList>
    </citation>
    <scope>NUCLEOTIDE SEQUENCE [LARGE SCALE GENOMIC DNA]</scope>
    <source>
        <strain evidence="1 2">BIOML-A3</strain>
    </source>
</reference>
<dbReference type="Proteomes" id="UP000431304">
    <property type="component" value="Unassembled WGS sequence"/>
</dbReference>